<dbReference type="HAMAP" id="MF_02081">
    <property type="entry name" value="MrdA_transpept"/>
    <property type="match status" value="1"/>
</dbReference>
<dbReference type="Pfam" id="PF00905">
    <property type="entry name" value="Transpeptidase"/>
    <property type="match status" value="1"/>
</dbReference>
<keyword evidence="10 14" id="KW-0573">Peptidoglycan synthesis</keyword>
<evidence type="ECO:0000256" key="5">
    <source>
        <dbReference type="ARBA" id="ARBA00022645"/>
    </source>
</evidence>
<dbReference type="Gene3D" id="3.90.1310.10">
    <property type="entry name" value="Penicillin-binding protein 2a (Domain 2)"/>
    <property type="match status" value="1"/>
</dbReference>
<evidence type="ECO:0000256" key="9">
    <source>
        <dbReference type="ARBA" id="ARBA00022960"/>
    </source>
</evidence>
<feature type="coiled-coil region" evidence="15">
    <location>
        <begin position="88"/>
        <end position="122"/>
    </location>
</feature>
<dbReference type="NCBIfam" id="TIGR03423">
    <property type="entry name" value="pbp2_mrdA"/>
    <property type="match status" value="1"/>
</dbReference>
<evidence type="ECO:0000256" key="7">
    <source>
        <dbReference type="ARBA" id="ARBA00022692"/>
    </source>
</evidence>
<dbReference type="GO" id="GO:0009252">
    <property type="term" value="P:peptidoglycan biosynthetic process"/>
    <property type="evidence" value="ECO:0007669"/>
    <property type="project" value="UniProtKB-UniRule"/>
</dbReference>
<evidence type="ECO:0000256" key="11">
    <source>
        <dbReference type="ARBA" id="ARBA00022989"/>
    </source>
</evidence>
<evidence type="ECO:0000256" key="6">
    <source>
        <dbReference type="ARBA" id="ARBA00022670"/>
    </source>
</evidence>
<dbReference type="InterPro" id="IPR050515">
    <property type="entry name" value="Beta-lactam/transpept"/>
</dbReference>
<feature type="transmembrane region" description="Helical" evidence="14">
    <location>
        <begin position="21"/>
        <end position="41"/>
    </location>
</feature>
<keyword evidence="3 14" id="KW-1003">Cell membrane</keyword>
<dbReference type="GO" id="GO:0009002">
    <property type="term" value="F:serine-type D-Ala-D-Ala carboxypeptidase activity"/>
    <property type="evidence" value="ECO:0007669"/>
    <property type="project" value="UniProtKB-UniRule"/>
</dbReference>
<dbReference type="GO" id="GO:0008658">
    <property type="term" value="F:penicillin binding"/>
    <property type="evidence" value="ECO:0007669"/>
    <property type="project" value="UniProtKB-UniRule"/>
</dbReference>
<comment type="subcellular location">
    <subcellularLocation>
        <location evidence="14">Cell inner membrane</location>
        <topology evidence="14">Single-pass membrane protein</topology>
    </subcellularLocation>
    <subcellularLocation>
        <location evidence="2">Cell membrane</location>
    </subcellularLocation>
    <subcellularLocation>
        <location evidence="1">Membrane</location>
        <topology evidence="1">Single-pass membrane protein</topology>
    </subcellularLocation>
</comment>
<gene>
    <name evidence="14 18" type="primary">mrdA</name>
    <name evidence="18" type="ORF">DN062_00120</name>
</gene>
<organism evidence="18 19">
    <name type="scientific">Nitrincola tibetensis</name>
    <dbReference type="NCBI Taxonomy" id="2219697"/>
    <lineage>
        <taxon>Bacteria</taxon>
        <taxon>Pseudomonadati</taxon>
        <taxon>Pseudomonadota</taxon>
        <taxon>Gammaproteobacteria</taxon>
        <taxon>Oceanospirillales</taxon>
        <taxon>Oceanospirillaceae</taxon>
        <taxon>Nitrincola</taxon>
    </lineage>
</organism>
<keyword evidence="5 14" id="KW-0121">Carboxypeptidase</keyword>
<reference evidence="18 19" key="1">
    <citation type="submission" date="2018-06" db="EMBL/GenBank/DDBJ databases">
        <title>Nitrincola tibetense sp. nov., isolated from Lake XuguoCo on Tibetan Plateau.</title>
        <authorList>
            <person name="Xing P."/>
        </authorList>
    </citation>
    <scope>NUCLEOTIDE SEQUENCE [LARGE SCALE GENOMIC DNA]</scope>
    <source>
        <strain evidence="19">xg18</strain>
    </source>
</reference>
<dbReference type="EC" id="3.4.16.4" evidence="14"/>
<evidence type="ECO:0000256" key="1">
    <source>
        <dbReference type="ARBA" id="ARBA00004167"/>
    </source>
</evidence>
<keyword evidence="6 14" id="KW-0645">Protease</keyword>
<keyword evidence="19" id="KW-1185">Reference proteome</keyword>
<evidence type="ECO:0000256" key="4">
    <source>
        <dbReference type="ARBA" id="ARBA00022519"/>
    </source>
</evidence>
<dbReference type="PANTHER" id="PTHR30627:SF2">
    <property type="entry name" value="PEPTIDOGLYCAN D,D-TRANSPEPTIDASE MRDA"/>
    <property type="match status" value="1"/>
</dbReference>
<protein>
    <recommendedName>
        <fullName evidence="14">Peptidoglycan D,D-transpeptidase MrdA</fullName>
        <ecNumber evidence="14">3.4.16.4</ecNumber>
    </recommendedName>
    <alternativeName>
        <fullName evidence="14">Penicillin-binding protein 2</fullName>
        <shortName evidence="14">PBP-2</shortName>
    </alternativeName>
</protein>
<keyword evidence="13 14" id="KW-0961">Cell wall biogenesis/degradation</keyword>
<dbReference type="RefSeq" id="WP_112156530.1">
    <property type="nucleotide sequence ID" value="NZ_QKRX01000001.1"/>
</dbReference>
<keyword evidence="12 14" id="KW-0472">Membrane</keyword>
<evidence type="ECO:0000313" key="19">
    <source>
        <dbReference type="Proteomes" id="UP000250744"/>
    </source>
</evidence>
<feature type="domain" description="Penicillin-binding protein transpeptidase" evidence="16">
    <location>
        <begin position="269"/>
        <end position="616"/>
    </location>
</feature>
<sequence length="633" mass="71255">MYSNDTFNQSSKENRTFTRRVILAFLIVLILFSVLIGRVYFLQVVEYERYTAISDRNRIQLQPVAPRRGLIYDRNGILLADNQPTFSVTLLREEISNIDNTLEALSELIDITERDIERFRQRLQQRRRPYETVPLRFRLTEEEIARISVNYHRLPGVQVEADLIRYYPFGESLVHVLGYVGRINERDIERIDTAKYAGTDYIGKLGIERFYEPILHGDVGFQKVETNARGRVLRILEHEDPKPGVDLKLSLDIQLQQFTEKVLQGWKASVVAIDPETGGILALVSTPTYDPNLFVTGISSADYNELRDSPDLPLFNRAVRGGYPPGSTIKPIIAMAAIDSNTVRADYTIWDPGYYQVTQGGRRYRDWRRGGHGRVNMNLAIAQSVDTWFYDVGHRMGNEPMAHYMRMFGFGEITAVDTPEAIRGVLPTRDWKRATMNEPWYPGDSINMSIGQGYMVATPLQLAIATAVLANRGRWVQPRVLMGVIEETDKGEERLTLPDLVTQHPVPDDVDVKNPDLWGPIIQGMIDVVHGPTGTARRVGQGMTYKMAGKTGTAQVIGIAQDARYDASKIDARFHDHALFVGFAPIDNPEIAIAVVVENGGGGSSVAAPIARKVMDAWLSGNYELDDEEDITP</sequence>
<dbReference type="InterPro" id="IPR001460">
    <property type="entry name" value="PCN-bd_Tpept"/>
</dbReference>
<evidence type="ECO:0000256" key="2">
    <source>
        <dbReference type="ARBA" id="ARBA00004236"/>
    </source>
</evidence>
<evidence type="ECO:0000259" key="17">
    <source>
        <dbReference type="Pfam" id="PF03717"/>
    </source>
</evidence>
<dbReference type="InterPro" id="IPR017790">
    <property type="entry name" value="Penicillin-binding_protein_2"/>
</dbReference>
<dbReference type="InterPro" id="IPR005311">
    <property type="entry name" value="PBP_dimer"/>
</dbReference>
<dbReference type="Pfam" id="PF03717">
    <property type="entry name" value="PBP_dimer"/>
    <property type="match status" value="1"/>
</dbReference>
<dbReference type="AlphaFoldDB" id="A0A364NRM9"/>
<accession>A0A364NRM9</accession>
<dbReference type="Proteomes" id="UP000250744">
    <property type="component" value="Unassembled WGS sequence"/>
</dbReference>
<dbReference type="OrthoDB" id="9766847at2"/>
<dbReference type="UniPathway" id="UPA00219"/>
<dbReference type="GO" id="GO:0071972">
    <property type="term" value="F:peptidoglycan L,D-transpeptidase activity"/>
    <property type="evidence" value="ECO:0007669"/>
    <property type="project" value="TreeGrafter"/>
</dbReference>
<dbReference type="Gene3D" id="3.40.710.10">
    <property type="entry name" value="DD-peptidase/beta-lactamase superfamily"/>
    <property type="match status" value="1"/>
</dbReference>
<comment type="catalytic activity">
    <reaction evidence="14">
        <text>Preferential cleavage: (Ac)2-L-Lys-D-Ala-|-D-Ala. Also transpeptidation of peptidyl-alanyl moieties that are N-acyl substituents of D-alanine.</text>
        <dbReference type="EC" id="3.4.16.4"/>
    </reaction>
</comment>
<dbReference type="PANTHER" id="PTHR30627">
    <property type="entry name" value="PEPTIDOGLYCAN D,D-TRANSPEPTIDASE"/>
    <property type="match status" value="1"/>
</dbReference>
<evidence type="ECO:0000256" key="8">
    <source>
        <dbReference type="ARBA" id="ARBA00022801"/>
    </source>
</evidence>
<comment type="caution">
    <text evidence="14">Lacks conserved residue(s) required for the propagation of feature annotation.</text>
</comment>
<evidence type="ECO:0000259" key="16">
    <source>
        <dbReference type="Pfam" id="PF00905"/>
    </source>
</evidence>
<dbReference type="GO" id="GO:0005886">
    <property type="term" value="C:plasma membrane"/>
    <property type="evidence" value="ECO:0007669"/>
    <property type="project" value="UniProtKB-SubCell"/>
</dbReference>
<evidence type="ECO:0000256" key="14">
    <source>
        <dbReference type="HAMAP-Rule" id="MF_02081"/>
    </source>
</evidence>
<evidence type="ECO:0000256" key="13">
    <source>
        <dbReference type="ARBA" id="ARBA00023316"/>
    </source>
</evidence>
<dbReference type="EMBL" id="QKRX01000001">
    <property type="protein sequence ID" value="RAU19535.1"/>
    <property type="molecule type" value="Genomic_DNA"/>
</dbReference>
<keyword evidence="8 14" id="KW-0378">Hydrolase</keyword>
<keyword evidence="11 14" id="KW-1133">Transmembrane helix</keyword>
<evidence type="ECO:0000313" key="18">
    <source>
        <dbReference type="EMBL" id="RAU19535.1"/>
    </source>
</evidence>
<evidence type="ECO:0000256" key="10">
    <source>
        <dbReference type="ARBA" id="ARBA00022984"/>
    </source>
</evidence>
<comment type="function">
    <text evidence="14">Catalyzes cross-linking of the peptidoglycan cell wall.</text>
</comment>
<evidence type="ECO:0000256" key="15">
    <source>
        <dbReference type="SAM" id="Coils"/>
    </source>
</evidence>
<dbReference type="SUPFAM" id="SSF56601">
    <property type="entry name" value="beta-lactamase/transpeptidase-like"/>
    <property type="match status" value="1"/>
</dbReference>
<feature type="domain" description="Penicillin-binding protein dimerisation" evidence="17">
    <location>
        <begin position="64"/>
        <end position="234"/>
    </location>
</feature>
<dbReference type="InterPro" id="IPR012338">
    <property type="entry name" value="Beta-lactam/transpept-like"/>
</dbReference>
<name>A0A364NRM9_9GAMM</name>
<feature type="active site" description="Acyl-ester intermediate" evidence="14">
    <location>
        <position position="327"/>
    </location>
</feature>
<comment type="caution">
    <text evidence="18">The sequence shown here is derived from an EMBL/GenBank/DDBJ whole genome shotgun (WGS) entry which is preliminary data.</text>
</comment>
<keyword evidence="15" id="KW-0175">Coiled coil</keyword>
<dbReference type="InterPro" id="IPR036138">
    <property type="entry name" value="PBP_dimer_sf"/>
</dbReference>
<evidence type="ECO:0000256" key="3">
    <source>
        <dbReference type="ARBA" id="ARBA00022475"/>
    </source>
</evidence>
<dbReference type="GO" id="GO:0008360">
    <property type="term" value="P:regulation of cell shape"/>
    <property type="evidence" value="ECO:0007669"/>
    <property type="project" value="UniProtKB-KW"/>
</dbReference>
<dbReference type="GO" id="GO:0006508">
    <property type="term" value="P:proteolysis"/>
    <property type="evidence" value="ECO:0007669"/>
    <property type="project" value="UniProtKB-KW"/>
</dbReference>
<proteinExistence type="inferred from homology"/>
<keyword evidence="7 14" id="KW-0812">Transmembrane</keyword>
<comment type="similarity">
    <text evidence="14">Belongs to the transpeptidase family. MrdA subfamily.</text>
</comment>
<dbReference type="SUPFAM" id="SSF56519">
    <property type="entry name" value="Penicillin binding protein dimerisation domain"/>
    <property type="match status" value="1"/>
</dbReference>
<evidence type="ECO:0000256" key="12">
    <source>
        <dbReference type="ARBA" id="ARBA00023136"/>
    </source>
</evidence>
<keyword evidence="9 14" id="KW-0133">Cell shape</keyword>
<dbReference type="GO" id="GO:0071555">
    <property type="term" value="P:cell wall organization"/>
    <property type="evidence" value="ECO:0007669"/>
    <property type="project" value="UniProtKB-KW"/>
</dbReference>
<dbReference type="Gene3D" id="3.30.1390.30">
    <property type="entry name" value="Penicillin-binding protein 2a, domain 3"/>
    <property type="match status" value="1"/>
</dbReference>
<comment type="pathway">
    <text evidence="14">Cell wall biogenesis; peptidoglycan biosynthesis.</text>
</comment>
<keyword evidence="4 14" id="KW-0997">Cell inner membrane</keyword>